<dbReference type="InterPro" id="IPR016156">
    <property type="entry name" value="FAD/NAD-linked_Rdtase_dimer_sf"/>
</dbReference>
<dbReference type="Gene3D" id="3.30.390.30">
    <property type="match status" value="1"/>
</dbReference>
<evidence type="ECO:0000259" key="5">
    <source>
        <dbReference type="Pfam" id="PF07992"/>
    </source>
</evidence>
<comment type="caution">
    <text evidence="7">The sequence shown here is derived from an EMBL/GenBank/DDBJ whole genome shotgun (WGS) entry which is preliminary data.</text>
</comment>
<dbReference type="InterPro" id="IPR036188">
    <property type="entry name" value="FAD/NAD-bd_sf"/>
</dbReference>
<evidence type="ECO:0000313" key="8">
    <source>
        <dbReference type="Proteomes" id="UP000625079"/>
    </source>
</evidence>
<dbReference type="RefSeq" id="WP_167506283.1">
    <property type="nucleotide sequence ID" value="NZ_BMHC01000002.1"/>
</dbReference>
<evidence type="ECO:0000256" key="2">
    <source>
        <dbReference type="ARBA" id="ARBA00006442"/>
    </source>
</evidence>
<dbReference type="Pfam" id="PF18267">
    <property type="entry name" value="Rubredoxin_C"/>
    <property type="match status" value="1"/>
</dbReference>
<protein>
    <submittedName>
        <fullName evidence="7">Pyridine nucleotide-disulfide oxidoreductase</fullName>
    </submittedName>
</protein>
<name>A0AA87W4M0_9BRAD</name>
<dbReference type="PRINTS" id="PR00411">
    <property type="entry name" value="PNDRDTASEI"/>
</dbReference>
<dbReference type="SUPFAM" id="SSF51905">
    <property type="entry name" value="FAD/NAD(P)-binding domain"/>
    <property type="match status" value="1"/>
</dbReference>
<comment type="similarity">
    <text evidence="2">Belongs to the FAD-dependent oxidoreductase family.</text>
</comment>
<dbReference type="Proteomes" id="UP000625079">
    <property type="component" value="Unassembled WGS sequence"/>
</dbReference>
<feature type="domain" description="NADH-rubredoxin oxidoreductase C-terminal" evidence="6">
    <location>
        <begin position="315"/>
        <end position="382"/>
    </location>
</feature>
<reference evidence="7" key="1">
    <citation type="journal article" date="2014" name="Int. J. Syst. Evol. Microbiol.">
        <title>Complete genome sequence of Corynebacterium casei LMG S-19264T (=DSM 44701T), isolated from a smear-ripened cheese.</title>
        <authorList>
            <consortium name="US DOE Joint Genome Institute (JGI-PGF)"/>
            <person name="Walter F."/>
            <person name="Albersmeier A."/>
            <person name="Kalinowski J."/>
            <person name="Ruckert C."/>
        </authorList>
    </citation>
    <scope>NUCLEOTIDE SEQUENCE</scope>
    <source>
        <strain evidence="7">CGMCC 1.15034</strain>
    </source>
</reference>
<dbReference type="Pfam" id="PF07992">
    <property type="entry name" value="Pyr_redox_2"/>
    <property type="match status" value="1"/>
</dbReference>
<dbReference type="InterPro" id="IPR050260">
    <property type="entry name" value="FAD-bd_OxRdtase"/>
</dbReference>
<dbReference type="PRINTS" id="PR00368">
    <property type="entry name" value="FADPNR"/>
</dbReference>
<dbReference type="GO" id="GO:0016491">
    <property type="term" value="F:oxidoreductase activity"/>
    <property type="evidence" value="ECO:0007669"/>
    <property type="project" value="InterPro"/>
</dbReference>
<dbReference type="EMBL" id="BMHC01000002">
    <property type="protein sequence ID" value="GGI21476.1"/>
    <property type="molecule type" value="Genomic_DNA"/>
</dbReference>
<evidence type="ECO:0000256" key="3">
    <source>
        <dbReference type="ARBA" id="ARBA00022630"/>
    </source>
</evidence>
<dbReference type="InterPro" id="IPR023753">
    <property type="entry name" value="FAD/NAD-binding_dom"/>
</dbReference>
<dbReference type="InterPro" id="IPR041575">
    <property type="entry name" value="Rubredoxin_C"/>
</dbReference>
<dbReference type="AlphaFoldDB" id="A0AA87W4M0"/>
<dbReference type="Gene3D" id="3.50.50.60">
    <property type="entry name" value="FAD/NAD(P)-binding domain"/>
    <property type="match status" value="2"/>
</dbReference>
<proteinExistence type="inferred from homology"/>
<evidence type="ECO:0000256" key="4">
    <source>
        <dbReference type="ARBA" id="ARBA00022827"/>
    </source>
</evidence>
<gene>
    <name evidence="7" type="ORF">GCM10010987_14510</name>
</gene>
<sequence>MSEPLVIVGNGMAAARLVDELAKTALGRYAVAVIGDEPRLAYNRVLLSSVLAGETGSHEIELRPADWWRHRGVTVRYGYRVTEIDTGRRELKIDGEESVEYSKLVLATGSTPLRLNLPGADLAGVHTFRDSRDVDLLLTLAAARKRVVVVGGGLLGLEAAYGLAKAGAPVTLLHLMDRLMERQLDLPAADLLKTLVERKGIRILLNASTARIHGDNHVEAVELADGSRIEADAVIFAAGIKPNVALAKDAGIAVNRGIVVNDVMQTASPDIYAIGECAEHRGTCYGLVEPAYEQARVLARHLAGRPAAYQGSIVSTNLKVSGVSVFSAGDFMGGDGSESLVLTDRRRGTYKKLVIADGRLTGAVLIGDTVDALWYLELIRNREKVAAIRTDMMFGRALAHPSRAA</sequence>
<accession>A0AA87W4M0</accession>
<reference evidence="7" key="2">
    <citation type="submission" date="2022-12" db="EMBL/GenBank/DDBJ databases">
        <authorList>
            <person name="Sun Q."/>
            <person name="Zhou Y."/>
        </authorList>
    </citation>
    <scope>NUCLEOTIDE SEQUENCE</scope>
    <source>
        <strain evidence="7">CGMCC 1.15034</strain>
    </source>
</reference>
<evidence type="ECO:0000256" key="1">
    <source>
        <dbReference type="ARBA" id="ARBA00001974"/>
    </source>
</evidence>
<keyword evidence="4" id="KW-0274">FAD</keyword>
<comment type="cofactor">
    <cofactor evidence="1">
        <name>FAD</name>
        <dbReference type="ChEBI" id="CHEBI:57692"/>
    </cofactor>
</comment>
<dbReference type="PANTHER" id="PTHR43429">
    <property type="entry name" value="PYRIDINE NUCLEOTIDE-DISULFIDE OXIDOREDUCTASE DOMAIN-CONTAINING"/>
    <property type="match status" value="1"/>
</dbReference>
<dbReference type="PANTHER" id="PTHR43429:SF3">
    <property type="entry name" value="NITRITE REDUCTASE [NAD(P)H]"/>
    <property type="match status" value="1"/>
</dbReference>
<feature type="domain" description="FAD/NAD(P)-binding" evidence="5">
    <location>
        <begin position="5"/>
        <end position="292"/>
    </location>
</feature>
<keyword evidence="3" id="KW-0285">Flavoprotein</keyword>
<evidence type="ECO:0000259" key="6">
    <source>
        <dbReference type="Pfam" id="PF18267"/>
    </source>
</evidence>
<organism evidence="7 8">
    <name type="scientific">Bradyrhizobium guangdongense</name>
    <dbReference type="NCBI Taxonomy" id="1325090"/>
    <lineage>
        <taxon>Bacteria</taxon>
        <taxon>Pseudomonadati</taxon>
        <taxon>Pseudomonadota</taxon>
        <taxon>Alphaproteobacteria</taxon>
        <taxon>Hyphomicrobiales</taxon>
        <taxon>Nitrobacteraceae</taxon>
        <taxon>Bradyrhizobium</taxon>
    </lineage>
</organism>
<evidence type="ECO:0000313" key="7">
    <source>
        <dbReference type="EMBL" id="GGI21476.1"/>
    </source>
</evidence>